<dbReference type="AlphaFoldDB" id="A0A9P7Z1D1"/>
<dbReference type="Pfam" id="PF02797">
    <property type="entry name" value="Chal_sti_synt_C"/>
    <property type="match status" value="1"/>
</dbReference>
<name>A0A9P7Z1D1_9HELO</name>
<accession>A0A9P7Z1D1</accession>
<keyword evidence="2 3" id="KW-0808">Transferase</keyword>
<comment type="similarity">
    <text evidence="1 3">Belongs to the thiolase-like superfamily. Chalcone/stilbene synthases family.</text>
</comment>
<feature type="region of interest" description="Disordered" evidence="4">
    <location>
        <begin position="352"/>
        <end position="408"/>
    </location>
</feature>
<feature type="domain" description="Chalcone/stilbene synthase C-terminal" evidence="6">
    <location>
        <begin position="196"/>
        <end position="340"/>
    </location>
</feature>
<dbReference type="GO" id="GO:0030639">
    <property type="term" value="P:polyketide biosynthetic process"/>
    <property type="evidence" value="ECO:0007669"/>
    <property type="project" value="TreeGrafter"/>
</dbReference>
<dbReference type="Gene3D" id="3.40.47.10">
    <property type="match status" value="2"/>
</dbReference>
<dbReference type="InterPro" id="IPR001099">
    <property type="entry name" value="Chalcone/stilbene_synt_N"/>
</dbReference>
<comment type="caution">
    <text evidence="7">The sequence shown here is derived from an EMBL/GenBank/DDBJ whole genome shotgun (WGS) entry which is preliminary data.</text>
</comment>
<gene>
    <name evidence="7" type="ORF">BJ878DRAFT_423363</name>
</gene>
<dbReference type="InterPro" id="IPR016039">
    <property type="entry name" value="Thiolase-like"/>
</dbReference>
<evidence type="ECO:0000259" key="6">
    <source>
        <dbReference type="Pfam" id="PF02797"/>
    </source>
</evidence>
<dbReference type="PANTHER" id="PTHR11877">
    <property type="entry name" value="HYDROXYMETHYLGLUTARYL-COA SYNTHASE"/>
    <property type="match status" value="1"/>
</dbReference>
<evidence type="ECO:0000256" key="3">
    <source>
        <dbReference type="RuleBase" id="RU003633"/>
    </source>
</evidence>
<organism evidence="7 8">
    <name type="scientific">Calycina marina</name>
    <dbReference type="NCBI Taxonomy" id="1763456"/>
    <lineage>
        <taxon>Eukaryota</taxon>
        <taxon>Fungi</taxon>
        <taxon>Dikarya</taxon>
        <taxon>Ascomycota</taxon>
        <taxon>Pezizomycotina</taxon>
        <taxon>Leotiomycetes</taxon>
        <taxon>Helotiales</taxon>
        <taxon>Pezizellaceae</taxon>
        <taxon>Calycina</taxon>
    </lineage>
</organism>
<dbReference type="Pfam" id="PF00195">
    <property type="entry name" value="Chal_sti_synt_N"/>
    <property type="match status" value="1"/>
</dbReference>
<evidence type="ECO:0000256" key="1">
    <source>
        <dbReference type="ARBA" id="ARBA00005531"/>
    </source>
</evidence>
<feature type="domain" description="Chalcone/stilbene synthase N-terminal" evidence="5">
    <location>
        <begin position="23"/>
        <end position="176"/>
    </location>
</feature>
<proteinExistence type="inferred from homology"/>
<evidence type="ECO:0000313" key="7">
    <source>
        <dbReference type="EMBL" id="KAG9243547.1"/>
    </source>
</evidence>
<dbReference type="PIRSF" id="PIRSF000451">
    <property type="entry name" value="PKS_III"/>
    <property type="match status" value="1"/>
</dbReference>
<dbReference type="Proteomes" id="UP000887226">
    <property type="component" value="Unassembled WGS sequence"/>
</dbReference>
<protein>
    <submittedName>
        <fullName evidence="7">Thiolase-like protein</fullName>
    </submittedName>
</protein>
<dbReference type="GO" id="GO:0016747">
    <property type="term" value="F:acyltransferase activity, transferring groups other than amino-acyl groups"/>
    <property type="evidence" value="ECO:0007669"/>
    <property type="project" value="InterPro"/>
</dbReference>
<keyword evidence="8" id="KW-1185">Reference proteome</keyword>
<evidence type="ECO:0000256" key="4">
    <source>
        <dbReference type="SAM" id="MobiDB-lite"/>
    </source>
</evidence>
<reference evidence="7" key="1">
    <citation type="journal article" date="2021" name="IMA Fungus">
        <title>Genomic characterization of three marine fungi, including Emericellopsis atlantica sp. nov. with signatures of a generalist lifestyle and marine biomass degradation.</title>
        <authorList>
            <person name="Hagestad O.C."/>
            <person name="Hou L."/>
            <person name="Andersen J.H."/>
            <person name="Hansen E.H."/>
            <person name="Altermark B."/>
            <person name="Li C."/>
            <person name="Kuhnert E."/>
            <person name="Cox R.J."/>
            <person name="Crous P.W."/>
            <person name="Spatafora J.W."/>
            <person name="Lail K."/>
            <person name="Amirebrahimi M."/>
            <person name="Lipzen A."/>
            <person name="Pangilinan J."/>
            <person name="Andreopoulos W."/>
            <person name="Hayes R.D."/>
            <person name="Ng V."/>
            <person name="Grigoriev I.V."/>
            <person name="Jackson S.A."/>
            <person name="Sutton T.D.S."/>
            <person name="Dobson A.D.W."/>
            <person name="Rama T."/>
        </authorList>
    </citation>
    <scope>NUCLEOTIDE SEQUENCE</scope>
    <source>
        <strain evidence="7">TRa3180A</strain>
    </source>
</reference>
<dbReference type="PANTHER" id="PTHR11877:SF46">
    <property type="entry name" value="TYPE III POLYKETIDE SYNTHASE A"/>
    <property type="match status" value="1"/>
</dbReference>
<keyword evidence="3" id="KW-0012">Acyltransferase</keyword>
<dbReference type="CDD" id="cd00831">
    <property type="entry name" value="CHS_like"/>
    <property type="match status" value="1"/>
</dbReference>
<dbReference type="EMBL" id="MU253969">
    <property type="protein sequence ID" value="KAG9243547.1"/>
    <property type="molecule type" value="Genomic_DNA"/>
</dbReference>
<dbReference type="SUPFAM" id="SSF53901">
    <property type="entry name" value="Thiolase-like"/>
    <property type="match status" value="2"/>
</dbReference>
<dbReference type="InterPro" id="IPR011141">
    <property type="entry name" value="Polyketide_synthase_type-III"/>
</dbReference>
<feature type="compositionally biased region" description="Low complexity" evidence="4">
    <location>
        <begin position="352"/>
        <end position="367"/>
    </location>
</feature>
<dbReference type="OrthoDB" id="329835at2759"/>
<evidence type="ECO:0000313" key="8">
    <source>
        <dbReference type="Proteomes" id="UP000887226"/>
    </source>
</evidence>
<evidence type="ECO:0000259" key="5">
    <source>
        <dbReference type="Pfam" id="PF00195"/>
    </source>
</evidence>
<evidence type="ECO:0000256" key="2">
    <source>
        <dbReference type="ARBA" id="ARBA00022679"/>
    </source>
</evidence>
<dbReference type="InterPro" id="IPR012328">
    <property type="entry name" value="Chalcone/stilbene_synt_C"/>
</dbReference>
<sequence length="408" mass="43451">MKKLIAINNYTGIDSRSAIGTVDHPMANMDRAPTIAELCSVFLKDGVALAVKAAQKALHEAHLSPQDITHVVSTTCTNSANPGFDHFVCKELGITQPVEKVLLHGIGCSGGLATLRTAANLALGASFRGRRARILVVCLEISSLLVRSELDSVNELQETRIGIALFSDCASSVVLSNGIGGVEAEPVYELLGWDHRMIPDTEADLGFDVDPLGWKVVLSPRVPKLAASAVAPTFADLLSSLPNLPSNYRDAGDFDWALHPGGATILTGVERAMAITPEHMRASYDTYISHGNSSSATIFSVLDRLRQKDMDELAPGKTVKEYVVGCAFGPGIAIEMAMLKRNLGHVRRTLVTSGEETPPESESNGSEVDSDDISGALEKAALQKESEVPNAPEQENSLAEALNGVDLD</sequence>